<evidence type="ECO:0000256" key="2">
    <source>
        <dbReference type="SAM" id="SignalP"/>
    </source>
</evidence>
<feature type="signal peptide" evidence="2">
    <location>
        <begin position="1"/>
        <end position="21"/>
    </location>
</feature>
<name>A0A494TES9_SPHPE</name>
<reference evidence="4 5" key="1">
    <citation type="submission" date="2018-09" db="EMBL/GenBank/DDBJ databases">
        <title>Sphingomonas peninsula sp. nov., isolated from fildes peninsula, Antarctic soil.</title>
        <authorList>
            <person name="Yingchao G."/>
        </authorList>
    </citation>
    <scope>NUCLEOTIDE SEQUENCE [LARGE SCALE GENOMIC DNA]</scope>
    <source>
        <strain evidence="4 5">YZ-8</strain>
    </source>
</reference>
<evidence type="ECO:0000313" key="5">
    <source>
        <dbReference type="Proteomes" id="UP000276254"/>
    </source>
</evidence>
<keyword evidence="5" id="KW-1185">Reference proteome</keyword>
<organism evidence="4 5">
    <name type="scientific">Sphingomonas paeninsulae</name>
    <dbReference type="NCBI Taxonomy" id="2319844"/>
    <lineage>
        <taxon>Bacteria</taxon>
        <taxon>Pseudomonadati</taxon>
        <taxon>Pseudomonadota</taxon>
        <taxon>Alphaproteobacteria</taxon>
        <taxon>Sphingomonadales</taxon>
        <taxon>Sphingomonadaceae</taxon>
        <taxon>Sphingomonas</taxon>
    </lineage>
</organism>
<evidence type="ECO:0000259" key="3">
    <source>
        <dbReference type="Pfam" id="PF13505"/>
    </source>
</evidence>
<evidence type="ECO:0000256" key="1">
    <source>
        <dbReference type="ARBA" id="ARBA00022729"/>
    </source>
</evidence>
<protein>
    <submittedName>
        <fullName evidence="4">Porin family protein</fullName>
    </submittedName>
</protein>
<dbReference type="Proteomes" id="UP000276254">
    <property type="component" value="Chromosome"/>
</dbReference>
<gene>
    <name evidence="4" type="ORF">D3Y57_07285</name>
</gene>
<dbReference type="InterPro" id="IPR027385">
    <property type="entry name" value="Beta-barrel_OMP"/>
</dbReference>
<dbReference type="KEGG" id="spha:D3Y57_07285"/>
<proteinExistence type="predicted"/>
<dbReference type="AlphaFoldDB" id="A0A494TES9"/>
<dbReference type="OrthoDB" id="7596457at2"/>
<dbReference type="Pfam" id="PF13505">
    <property type="entry name" value="OMP_b-brl"/>
    <property type="match status" value="1"/>
</dbReference>
<keyword evidence="1 2" id="KW-0732">Signal</keyword>
<dbReference type="Gene3D" id="2.40.160.20">
    <property type="match status" value="1"/>
</dbReference>
<sequence>MRKLIVMVGTALSLISGVASAQETSFRGLRVEGNIGGDRYQSEGIHNDRLGYGGTIGFDGMIGDRIVIGPEASFWRANKWTENCSGVPGGSLCDKSFDEWGAAVRAGVLVNPNLLVFGKGGYVNNEQRQRFDSATISVPSSYDHFRTDGYQVGGGVEYTLTGGRLPVYVNAQYVFSKYDDNTSRQRVMMGLGFRFK</sequence>
<dbReference type="EMBL" id="CP032829">
    <property type="protein sequence ID" value="AYJ85814.1"/>
    <property type="molecule type" value="Genomic_DNA"/>
</dbReference>
<evidence type="ECO:0000313" key="4">
    <source>
        <dbReference type="EMBL" id="AYJ85814.1"/>
    </source>
</evidence>
<dbReference type="SUPFAM" id="SSF56925">
    <property type="entry name" value="OMPA-like"/>
    <property type="match status" value="1"/>
</dbReference>
<dbReference type="InterPro" id="IPR011250">
    <property type="entry name" value="OMP/PagP_B-barrel"/>
</dbReference>
<feature type="chain" id="PRO_5019862893" evidence="2">
    <location>
        <begin position="22"/>
        <end position="196"/>
    </location>
</feature>
<accession>A0A494TES9</accession>
<feature type="domain" description="Outer membrane protein beta-barrel" evidence="3">
    <location>
        <begin position="10"/>
        <end position="195"/>
    </location>
</feature>
<dbReference type="RefSeq" id="WP_121152439.1">
    <property type="nucleotide sequence ID" value="NZ_CP032829.1"/>
</dbReference>